<sequence>MEMEKGKVVVEKVRGKSTVIRSFSKWVLPLPMLSGFTASPMAVALSPGILFQLILQLEMAALLFLLPNPLQRS</sequence>
<evidence type="ECO:0000313" key="2">
    <source>
        <dbReference type="EMBL" id="MBA0804588.1"/>
    </source>
</evidence>
<comment type="caution">
    <text evidence="2">The sequence shown here is derived from an EMBL/GenBank/DDBJ whole genome shotgun (WGS) entry which is preliminary data.</text>
</comment>
<feature type="non-terminal residue" evidence="2">
    <location>
        <position position="1"/>
    </location>
</feature>
<evidence type="ECO:0000256" key="1">
    <source>
        <dbReference type="SAM" id="Phobius"/>
    </source>
</evidence>
<gene>
    <name evidence="2" type="ORF">Gohar_004161</name>
</gene>
<name>A0A7J9H4Q0_9ROSI</name>
<protein>
    <submittedName>
        <fullName evidence="2">Uncharacterized protein</fullName>
    </submittedName>
</protein>
<dbReference type="AlphaFoldDB" id="A0A7J9H4Q0"/>
<evidence type="ECO:0000313" key="3">
    <source>
        <dbReference type="Proteomes" id="UP000593560"/>
    </source>
</evidence>
<keyword evidence="3" id="KW-1185">Reference proteome</keyword>
<reference evidence="2 3" key="1">
    <citation type="journal article" date="2019" name="Genome Biol. Evol.">
        <title>Insights into the evolution of the New World diploid cottons (Gossypium, subgenus Houzingenia) based on genome sequencing.</title>
        <authorList>
            <person name="Grover C.E."/>
            <person name="Arick M.A. 2nd"/>
            <person name="Thrash A."/>
            <person name="Conover J.L."/>
            <person name="Sanders W.S."/>
            <person name="Peterson D.G."/>
            <person name="Frelichowski J.E."/>
            <person name="Scheffler J.A."/>
            <person name="Scheffler B.E."/>
            <person name="Wendel J.F."/>
        </authorList>
    </citation>
    <scope>NUCLEOTIDE SEQUENCE [LARGE SCALE GENOMIC DNA]</scope>
    <source>
        <strain evidence="2">0</strain>
        <tissue evidence="2">Leaf</tissue>
    </source>
</reference>
<accession>A0A7J9H4Q0</accession>
<feature type="transmembrane region" description="Helical" evidence="1">
    <location>
        <begin position="26"/>
        <end position="43"/>
    </location>
</feature>
<proteinExistence type="predicted"/>
<organism evidence="2 3">
    <name type="scientific">Gossypium harknessii</name>
    <dbReference type="NCBI Taxonomy" id="34285"/>
    <lineage>
        <taxon>Eukaryota</taxon>
        <taxon>Viridiplantae</taxon>
        <taxon>Streptophyta</taxon>
        <taxon>Embryophyta</taxon>
        <taxon>Tracheophyta</taxon>
        <taxon>Spermatophyta</taxon>
        <taxon>Magnoliopsida</taxon>
        <taxon>eudicotyledons</taxon>
        <taxon>Gunneridae</taxon>
        <taxon>Pentapetalae</taxon>
        <taxon>rosids</taxon>
        <taxon>malvids</taxon>
        <taxon>Malvales</taxon>
        <taxon>Malvaceae</taxon>
        <taxon>Malvoideae</taxon>
        <taxon>Gossypium</taxon>
    </lineage>
</organism>
<feature type="transmembrane region" description="Helical" evidence="1">
    <location>
        <begin position="49"/>
        <end position="66"/>
    </location>
</feature>
<dbReference type="Proteomes" id="UP000593560">
    <property type="component" value="Unassembled WGS sequence"/>
</dbReference>
<dbReference type="EMBL" id="JABFAD010000008">
    <property type="protein sequence ID" value="MBA0804588.1"/>
    <property type="molecule type" value="Genomic_DNA"/>
</dbReference>
<keyword evidence="1" id="KW-0472">Membrane</keyword>
<keyword evidence="1" id="KW-0812">Transmembrane</keyword>
<keyword evidence="1" id="KW-1133">Transmembrane helix</keyword>